<gene>
    <name evidence="6" type="ORF">D9756_003546</name>
</gene>
<evidence type="ECO:0000256" key="2">
    <source>
        <dbReference type="ARBA" id="ARBA00022912"/>
    </source>
</evidence>
<feature type="compositionally biased region" description="Acidic residues" evidence="3">
    <location>
        <begin position="142"/>
        <end position="154"/>
    </location>
</feature>
<dbReference type="GO" id="GO:0033260">
    <property type="term" value="P:nuclear DNA replication"/>
    <property type="evidence" value="ECO:0007669"/>
    <property type="project" value="InterPro"/>
</dbReference>
<feature type="region of interest" description="Disordered" evidence="3">
    <location>
        <begin position="781"/>
        <end position="812"/>
    </location>
</feature>
<evidence type="ECO:0000259" key="4">
    <source>
        <dbReference type="PROSITE" id="PS50054"/>
    </source>
</evidence>
<feature type="region of interest" description="Disordered" evidence="3">
    <location>
        <begin position="463"/>
        <end position="507"/>
    </location>
</feature>
<dbReference type="Pfam" id="PF00782">
    <property type="entry name" value="DSPc"/>
    <property type="match status" value="1"/>
</dbReference>
<feature type="compositionally biased region" description="Polar residues" evidence="3">
    <location>
        <begin position="254"/>
        <end position="267"/>
    </location>
</feature>
<evidence type="ECO:0000256" key="3">
    <source>
        <dbReference type="SAM" id="MobiDB-lite"/>
    </source>
</evidence>
<dbReference type="InterPro" id="IPR000340">
    <property type="entry name" value="Dual-sp_phosphatase_cat-dom"/>
</dbReference>
<comment type="caution">
    <text evidence="6">The sequence shown here is derived from an EMBL/GenBank/DDBJ whole genome shotgun (WGS) entry which is preliminary data.</text>
</comment>
<feature type="compositionally biased region" description="Basic and acidic residues" evidence="3">
    <location>
        <begin position="471"/>
        <end position="480"/>
    </location>
</feature>
<organism evidence="6 7">
    <name type="scientific">Leucocoprinus leucothites</name>
    <dbReference type="NCBI Taxonomy" id="201217"/>
    <lineage>
        <taxon>Eukaryota</taxon>
        <taxon>Fungi</taxon>
        <taxon>Dikarya</taxon>
        <taxon>Basidiomycota</taxon>
        <taxon>Agaricomycotina</taxon>
        <taxon>Agaricomycetes</taxon>
        <taxon>Agaricomycetidae</taxon>
        <taxon>Agaricales</taxon>
        <taxon>Agaricineae</taxon>
        <taxon>Agaricaceae</taxon>
        <taxon>Leucocoprinus</taxon>
    </lineage>
</organism>
<feature type="region of interest" description="Disordered" evidence="3">
    <location>
        <begin position="254"/>
        <end position="274"/>
    </location>
</feature>
<feature type="compositionally biased region" description="Low complexity" evidence="3">
    <location>
        <begin position="126"/>
        <end position="141"/>
    </location>
</feature>
<keyword evidence="1" id="KW-0378">Hydrolase</keyword>
<feature type="compositionally biased region" description="Pro residues" evidence="3">
    <location>
        <begin position="785"/>
        <end position="804"/>
    </location>
</feature>
<reference evidence="6 7" key="1">
    <citation type="journal article" date="2020" name="ISME J.">
        <title>Uncovering the hidden diversity of litter-decomposition mechanisms in mushroom-forming fungi.</title>
        <authorList>
            <person name="Floudas D."/>
            <person name="Bentzer J."/>
            <person name="Ahren D."/>
            <person name="Johansson T."/>
            <person name="Persson P."/>
            <person name="Tunlid A."/>
        </authorList>
    </citation>
    <scope>NUCLEOTIDE SEQUENCE [LARGE SCALE GENOMIC DNA]</scope>
    <source>
        <strain evidence="6 7">CBS 146.42</strain>
    </source>
</reference>
<evidence type="ECO:0000259" key="5">
    <source>
        <dbReference type="PROSITE" id="PS50056"/>
    </source>
</evidence>
<dbReference type="InterPro" id="IPR020422">
    <property type="entry name" value="TYR_PHOSPHATASE_DUAL_dom"/>
</dbReference>
<dbReference type="PANTHER" id="PTHR47550">
    <property type="entry name" value="DUAL SPECIFICITY PROTEIN PHOSPHATASE PPS1"/>
    <property type="match status" value="1"/>
</dbReference>
<dbReference type="PANTHER" id="PTHR47550:SF1">
    <property type="entry name" value="DUAL SPECIFICITY PROTEIN PHOSPHATASE PPS1"/>
    <property type="match status" value="1"/>
</dbReference>
<feature type="region of interest" description="Disordered" evidence="3">
    <location>
        <begin position="195"/>
        <end position="240"/>
    </location>
</feature>
<dbReference type="Proteomes" id="UP000559027">
    <property type="component" value="Unassembled WGS sequence"/>
</dbReference>
<name>A0A8H5G6W3_9AGAR</name>
<dbReference type="SUPFAM" id="SSF52799">
    <property type="entry name" value="(Phosphotyrosine protein) phosphatases II"/>
    <property type="match status" value="1"/>
</dbReference>
<dbReference type="SMART" id="SM00195">
    <property type="entry name" value="DSPc"/>
    <property type="match status" value="1"/>
</dbReference>
<protein>
    <submittedName>
        <fullName evidence="6">Uncharacterized protein</fullName>
    </submittedName>
</protein>
<feature type="compositionally biased region" description="Low complexity" evidence="3">
    <location>
        <begin position="228"/>
        <end position="240"/>
    </location>
</feature>
<dbReference type="InterPro" id="IPR016130">
    <property type="entry name" value="Tyr_Pase_AS"/>
</dbReference>
<feature type="region of interest" description="Disordered" evidence="3">
    <location>
        <begin position="826"/>
        <end position="877"/>
    </location>
</feature>
<dbReference type="InterPro" id="IPR029021">
    <property type="entry name" value="Prot-tyrosine_phosphatase-like"/>
</dbReference>
<dbReference type="EMBL" id="JAACJO010000004">
    <property type="protein sequence ID" value="KAF5359502.1"/>
    <property type="molecule type" value="Genomic_DNA"/>
</dbReference>
<dbReference type="InterPro" id="IPR053239">
    <property type="entry name" value="Dual_spec_PTase"/>
</dbReference>
<dbReference type="InterPro" id="IPR047949">
    <property type="entry name" value="PPS1_DSP"/>
</dbReference>
<evidence type="ECO:0000313" key="6">
    <source>
        <dbReference type="EMBL" id="KAF5359502.1"/>
    </source>
</evidence>
<evidence type="ECO:0000313" key="7">
    <source>
        <dbReference type="Proteomes" id="UP000559027"/>
    </source>
</evidence>
<feature type="region of interest" description="Disordered" evidence="3">
    <location>
        <begin position="120"/>
        <end position="162"/>
    </location>
</feature>
<sequence>MSAVHGVVYPPDLLSSLAEPAPHVRLLPSKEFEQLHLSHILAHPQDHVLFPFLHGLEGDNEAQNSFFATAPNAHETHIYTHTQHPRVKVPKYRGLVCVVCEDDLEADGDVVSLRILRRKNTNGATSAASSPSSSMYSSSSESFEDDDEDFDIEEGFPHNQNHDIQVGVAGSDEGRMSVEHPGPMSMPLFHEHVEDKNSSLDPNNQSHMHPISHRTIHPPAPTPIALPSSVSSSSTSASSSASFAFDNSIPSVSPVSDATSISSNSLSPEAAPELARDSPKPFLTYWLSSNALAVHDVKLAMCPEPKIKSIALPPPAKVTDPAAPPLLTGTFRPKELLRRVKTSNGDFEWEFVPAKVPDGISLRNFGIQVPIYATISDIVVYSPKGASTAAITLAKRFVRAIELKRQERLRSLDLLMLPDDEEMHGLMKYNVFVLDAPEDTMRKDLSHLMMRVCVEPVSGGLFGRQNRTHGAHTDGPDGHVVEQSASDPQESSSNATNTMDMDVDRPLPASGDLITQLCYNTVDFAQREKEEMRDLTKASEIISLFPTSLTDSPPSSPSVNSRQERSGSPQQRHRSHSSASSHHPYRSTRPSHLQFLPQLQPPTSSQQNFSFSPPLNSNLEFSSTSIYFDPAVGQVFLGNSSDVPLAPEIPQSRRTEDDPFDYEATNNPKKGLGYDICIECHDLATFPSAAHLRAAEEHLSMLDLMWSEQYERQMQQRLDNGEEEMELESDIPPRPPPHANAVIHLTLPSSPTNTQATMSSLMPVLRFLEKWLRPVVPPTYTVTRPSPPSPPPPPPVPTQSPPPGSGHSAARRWSSVASFMPSFGPFTSSSSSSVSSKSSSGTATTTTNRNRSLTSPSSAPIPAVLKPKPRPRPSRPLKVLMYSSDGYTESSVPALSLLMAIKGLNLPEAYLDLQVAKRRSFFVYNNDLGILRRVEARLKEERERTAGAQHGILATPGGSPTARGWPGSGMGGSLRGVGGAGNRPAAKSVSFATAPLSISGAIRLPSVMAPPQPPGSHLTPQQQMEVQEHAFQEDIGMMVSDGGGGAAGDGMDVSEDLGVGPGVGFGGMVKSRPRAKTSPWLPSTFSGDHQMWFNDPRFDGSFPSRVLPFLYLGNLNHATNAYMLHALGITHVVSVGECALVPPSSSTSHGSAGGGGYMTPGSCGRPAASAHFVTGKGPGMQGSLWIEERERRIKVLDIKGVCDDGIDTLEPQLEPICDWIDKARLEGGQVLVHCRVGVSRSATVTIAYVMKYLNLPLVDAYLIVRSRRLSVLIQPNMRLLYNLCGWEIKLAKERAGGDEGKLKQELSRTLSWPYLAKEVHALNEKYLH</sequence>
<dbReference type="CDD" id="cd14516">
    <property type="entry name" value="DSP_fungal_PPS1"/>
    <property type="match status" value="1"/>
</dbReference>
<keyword evidence="2" id="KW-0904">Protein phosphatase</keyword>
<dbReference type="GO" id="GO:0008138">
    <property type="term" value="F:protein tyrosine/serine/threonine phosphatase activity"/>
    <property type="evidence" value="ECO:0007669"/>
    <property type="project" value="InterPro"/>
</dbReference>
<dbReference type="PROSITE" id="PS50056">
    <property type="entry name" value="TYR_PHOSPHATASE_2"/>
    <property type="match status" value="1"/>
</dbReference>
<proteinExistence type="predicted"/>
<accession>A0A8H5G6W3</accession>
<feature type="compositionally biased region" description="Low complexity" evidence="3">
    <location>
        <begin position="826"/>
        <end position="858"/>
    </location>
</feature>
<dbReference type="InterPro" id="IPR000387">
    <property type="entry name" value="Tyr_Pase_dom"/>
</dbReference>
<keyword evidence="7" id="KW-1185">Reference proteome</keyword>
<feature type="compositionally biased region" description="Polar residues" evidence="3">
    <location>
        <begin position="483"/>
        <end position="499"/>
    </location>
</feature>
<feature type="region of interest" description="Disordered" evidence="3">
    <location>
        <begin position="545"/>
        <end position="590"/>
    </location>
</feature>
<dbReference type="PROSITE" id="PS50054">
    <property type="entry name" value="TYR_PHOSPHATASE_DUAL"/>
    <property type="match status" value="1"/>
</dbReference>
<dbReference type="PROSITE" id="PS00383">
    <property type="entry name" value="TYR_PHOSPHATASE_1"/>
    <property type="match status" value="1"/>
</dbReference>
<evidence type="ECO:0000256" key="1">
    <source>
        <dbReference type="ARBA" id="ARBA00022801"/>
    </source>
</evidence>
<dbReference type="OrthoDB" id="273181at2759"/>
<dbReference type="Gene3D" id="3.90.190.10">
    <property type="entry name" value="Protein tyrosine phosphatase superfamily"/>
    <property type="match status" value="1"/>
</dbReference>
<feature type="domain" description="Tyrosine-protein phosphatase" evidence="4">
    <location>
        <begin position="1102"/>
        <end position="1292"/>
    </location>
</feature>
<dbReference type="GO" id="GO:0005634">
    <property type="term" value="C:nucleus"/>
    <property type="evidence" value="ECO:0007669"/>
    <property type="project" value="GOC"/>
</dbReference>
<feature type="domain" description="Tyrosine specific protein phosphatases" evidence="5">
    <location>
        <begin position="1203"/>
        <end position="1279"/>
    </location>
</feature>